<name>K0RB22_THAOC</name>
<feature type="non-terminal residue" evidence="2">
    <location>
        <position position="113"/>
    </location>
</feature>
<keyword evidence="3" id="KW-1185">Reference proteome</keyword>
<proteinExistence type="predicted"/>
<evidence type="ECO:0000256" key="1">
    <source>
        <dbReference type="SAM" id="MobiDB-lite"/>
    </source>
</evidence>
<accession>K0RB22</accession>
<dbReference type="AlphaFoldDB" id="K0RB22"/>
<dbReference type="Proteomes" id="UP000266841">
    <property type="component" value="Unassembled WGS sequence"/>
</dbReference>
<organism evidence="2 3">
    <name type="scientific">Thalassiosira oceanica</name>
    <name type="common">Marine diatom</name>
    <dbReference type="NCBI Taxonomy" id="159749"/>
    <lineage>
        <taxon>Eukaryota</taxon>
        <taxon>Sar</taxon>
        <taxon>Stramenopiles</taxon>
        <taxon>Ochrophyta</taxon>
        <taxon>Bacillariophyta</taxon>
        <taxon>Coscinodiscophyceae</taxon>
        <taxon>Thalassiosirophycidae</taxon>
        <taxon>Thalassiosirales</taxon>
        <taxon>Thalassiosiraceae</taxon>
        <taxon>Thalassiosira</taxon>
    </lineage>
</organism>
<comment type="caution">
    <text evidence="2">The sequence shown here is derived from an EMBL/GenBank/DDBJ whole genome shotgun (WGS) entry which is preliminary data.</text>
</comment>
<evidence type="ECO:0000313" key="2">
    <source>
        <dbReference type="EMBL" id="EJK50918.1"/>
    </source>
</evidence>
<sequence>MDPSMGCHARSRKTAHASTVTKVPTKTKKNEQNHGAPRARRIAPQPRASIERRLANLKVDLLTRSPRQWRRLTCKSELAREANRQRCRRGAAEELITDIGPPGEAMEELNSPY</sequence>
<feature type="region of interest" description="Disordered" evidence="1">
    <location>
        <begin position="1"/>
        <end position="41"/>
    </location>
</feature>
<reference evidence="2 3" key="1">
    <citation type="journal article" date="2012" name="Genome Biol.">
        <title>Genome and low-iron response of an oceanic diatom adapted to chronic iron limitation.</title>
        <authorList>
            <person name="Lommer M."/>
            <person name="Specht M."/>
            <person name="Roy A.S."/>
            <person name="Kraemer L."/>
            <person name="Andreson R."/>
            <person name="Gutowska M.A."/>
            <person name="Wolf J."/>
            <person name="Bergner S.V."/>
            <person name="Schilhabel M.B."/>
            <person name="Klostermeier U.C."/>
            <person name="Beiko R.G."/>
            <person name="Rosenstiel P."/>
            <person name="Hippler M."/>
            <person name="Laroche J."/>
        </authorList>
    </citation>
    <scope>NUCLEOTIDE SEQUENCE [LARGE SCALE GENOMIC DNA]</scope>
    <source>
        <strain evidence="2 3">CCMP1005</strain>
    </source>
</reference>
<evidence type="ECO:0000313" key="3">
    <source>
        <dbReference type="Proteomes" id="UP000266841"/>
    </source>
</evidence>
<dbReference type="EMBL" id="AGNL01042617">
    <property type="protein sequence ID" value="EJK50918.1"/>
    <property type="molecule type" value="Genomic_DNA"/>
</dbReference>
<protein>
    <submittedName>
        <fullName evidence="2">Uncharacterized protein</fullName>
    </submittedName>
</protein>
<gene>
    <name evidence="2" type="ORF">THAOC_29968</name>
</gene>